<proteinExistence type="predicted"/>
<keyword evidence="2" id="KW-1185">Reference proteome</keyword>
<evidence type="ECO:0000313" key="2">
    <source>
        <dbReference type="Proteomes" id="UP000265520"/>
    </source>
</evidence>
<evidence type="ECO:0000313" key="1">
    <source>
        <dbReference type="EMBL" id="MCI80805.1"/>
    </source>
</evidence>
<comment type="caution">
    <text evidence="1">The sequence shown here is derived from an EMBL/GenBank/DDBJ whole genome shotgun (WGS) entry which is preliminary data.</text>
</comment>
<sequence length="27" mass="3139">MWFDFPDLATLDNMEALIEALEPPMEV</sequence>
<accession>A0A392V1F9</accession>
<dbReference type="Proteomes" id="UP000265520">
    <property type="component" value="Unassembled WGS sequence"/>
</dbReference>
<dbReference type="AlphaFoldDB" id="A0A392V1F9"/>
<organism evidence="1 2">
    <name type="scientific">Trifolium medium</name>
    <dbReference type="NCBI Taxonomy" id="97028"/>
    <lineage>
        <taxon>Eukaryota</taxon>
        <taxon>Viridiplantae</taxon>
        <taxon>Streptophyta</taxon>
        <taxon>Embryophyta</taxon>
        <taxon>Tracheophyta</taxon>
        <taxon>Spermatophyta</taxon>
        <taxon>Magnoliopsida</taxon>
        <taxon>eudicotyledons</taxon>
        <taxon>Gunneridae</taxon>
        <taxon>Pentapetalae</taxon>
        <taxon>rosids</taxon>
        <taxon>fabids</taxon>
        <taxon>Fabales</taxon>
        <taxon>Fabaceae</taxon>
        <taxon>Papilionoideae</taxon>
        <taxon>50 kb inversion clade</taxon>
        <taxon>NPAAA clade</taxon>
        <taxon>Hologalegina</taxon>
        <taxon>IRL clade</taxon>
        <taxon>Trifolieae</taxon>
        <taxon>Trifolium</taxon>
    </lineage>
</organism>
<name>A0A392V1F9_9FABA</name>
<reference evidence="1 2" key="1">
    <citation type="journal article" date="2018" name="Front. Plant Sci.">
        <title>Red Clover (Trifolium pratense) and Zigzag Clover (T. medium) - A Picture of Genomic Similarities and Differences.</title>
        <authorList>
            <person name="Dluhosova J."/>
            <person name="Istvanek J."/>
            <person name="Nedelnik J."/>
            <person name="Repkova J."/>
        </authorList>
    </citation>
    <scope>NUCLEOTIDE SEQUENCE [LARGE SCALE GENOMIC DNA]</scope>
    <source>
        <strain evidence="2">cv. 10/8</strain>
        <tissue evidence="1">Leaf</tissue>
    </source>
</reference>
<dbReference type="EMBL" id="LXQA011003634">
    <property type="protein sequence ID" value="MCI80805.1"/>
    <property type="molecule type" value="Genomic_DNA"/>
</dbReference>
<feature type="non-terminal residue" evidence="1">
    <location>
        <position position="27"/>
    </location>
</feature>
<protein>
    <submittedName>
        <fullName evidence="1">Uncharacterized protein</fullName>
    </submittedName>
</protein>